<accession>A0A9N9TTJ9</accession>
<name>A0A9N9TTJ9_PHYSR</name>
<dbReference type="GO" id="GO:0003682">
    <property type="term" value="F:chromatin binding"/>
    <property type="evidence" value="ECO:0007669"/>
    <property type="project" value="TreeGrafter"/>
</dbReference>
<keyword evidence="4" id="KW-0238">DNA-binding</keyword>
<dbReference type="PANTHER" id="PTHR22980:SF0">
    <property type="entry name" value="CENTROMERE PROTEIN S"/>
    <property type="match status" value="1"/>
</dbReference>
<sequence>MSIEKKTRQTIHNTTKDIVKEISVANETEFDKDSIELIGELVYKKLLLYGSDLDAFQKHAKRSTITTDDVKLLVRNNQSLVELIDTKIQLLNSLKTVDLSAGTGNKRKRKITK</sequence>
<evidence type="ECO:0000256" key="4">
    <source>
        <dbReference type="ARBA" id="ARBA00023125"/>
    </source>
</evidence>
<dbReference type="GO" id="GO:0000712">
    <property type="term" value="P:resolution of meiotic recombination intermediates"/>
    <property type="evidence" value="ECO:0007669"/>
    <property type="project" value="TreeGrafter"/>
</dbReference>
<evidence type="ECO:0000256" key="2">
    <source>
        <dbReference type="ARBA" id="ARBA00016400"/>
    </source>
</evidence>
<evidence type="ECO:0000256" key="3">
    <source>
        <dbReference type="ARBA" id="ARBA00022763"/>
    </source>
</evidence>
<dbReference type="Gene3D" id="1.10.20.10">
    <property type="entry name" value="Histone, subunit A"/>
    <property type="match status" value="1"/>
</dbReference>
<dbReference type="SUPFAM" id="SSF47113">
    <property type="entry name" value="Histone-fold"/>
    <property type="match status" value="1"/>
</dbReference>
<keyword evidence="3" id="KW-0227">DNA damage</keyword>
<dbReference type="InterPro" id="IPR009072">
    <property type="entry name" value="Histone-fold"/>
</dbReference>
<reference evidence="6" key="1">
    <citation type="submission" date="2022-01" db="EMBL/GenBank/DDBJ databases">
        <authorList>
            <person name="King R."/>
        </authorList>
    </citation>
    <scope>NUCLEOTIDE SEQUENCE</scope>
</reference>
<keyword evidence="7" id="KW-1185">Reference proteome</keyword>
<evidence type="ECO:0000256" key="5">
    <source>
        <dbReference type="ARBA" id="ARBA00023204"/>
    </source>
</evidence>
<dbReference type="InterPro" id="IPR029003">
    <property type="entry name" value="CENP-S/Mhf1"/>
</dbReference>
<dbReference type="OrthoDB" id="1872155at2759"/>
<comment type="similarity">
    <text evidence="1">Belongs to the TAF9 family. CENP-S/MHF1 subfamily.</text>
</comment>
<evidence type="ECO:0000256" key="1">
    <source>
        <dbReference type="ARBA" id="ARBA00006612"/>
    </source>
</evidence>
<dbReference type="GO" id="GO:0031297">
    <property type="term" value="P:replication fork processing"/>
    <property type="evidence" value="ECO:0007669"/>
    <property type="project" value="TreeGrafter"/>
</dbReference>
<dbReference type="Pfam" id="PF15630">
    <property type="entry name" value="CENP-S"/>
    <property type="match status" value="1"/>
</dbReference>
<dbReference type="AlphaFoldDB" id="A0A9N9TTJ9"/>
<dbReference type="PANTHER" id="PTHR22980">
    <property type="entry name" value="CORTISTATIN"/>
    <property type="match status" value="1"/>
</dbReference>
<evidence type="ECO:0000313" key="6">
    <source>
        <dbReference type="EMBL" id="CAG9860234.1"/>
    </source>
</evidence>
<protein>
    <recommendedName>
        <fullName evidence="2">Centromere protein S</fullName>
    </recommendedName>
</protein>
<gene>
    <name evidence="6" type="ORF">PHYEVI_LOCUS6590</name>
</gene>
<dbReference type="GO" id="GO:0071821">
    <property type="term" value="C:FANCM-MHF complex"/>
    <property type="evidence" value="ECO:0007669"/>
    <property type="project" value="InterPro"/>
</dbReference>
<evidence type="ECO:0000313" key="7">
    <source>
        <dbReference type="Proteomes" id="UP001153712"/>
    </source>
</evidence>
<dbReference type="GO" id="GO:0046982">
    <property type="term" value="F:protein heterodimerization activity"/>
    <property type="evidence" value="ECO:0007669"/>
    <property type="project" value="InterPro"/>
</dbReference>
<organism evidence="6 7">
    <name type="scientific">Phyllotreta striolata</name>
    <name type="common">Striped flea beetle</name>
    <name type="synonym">Crioceris striolata</name>
    <dbReference type="NCBI Taxonomy" id="444603"/>
    <lineage>
        <taxon>Eukaryota</taxon>
        <taxon>Metazoa</taxon>
        <taxon>Ecdysozoa</taxon>
        <taxon>Arthropoda</taxon>
        <taxon>Hexapoda</taxon>
        <taxon>Insecta</taxon>
        <taxon>Pterygota</taxon>
        <taxon>Neoptera</taxon>
        <taxon>Endopterygota</taxon>
        <taxon>Coleoptera</taxon>
        <taxon>Polyphaga</taxon>
        <taxon>Cucujiformia</taxon>
        <taxon>Chrysomeloidea</taxon>
        <taxon>Chrysomelidae</taxon>
        <taxon>Galerucinae</taxon>
        <taxon>Alticini</taxon>
        <taxon>Phyllotreta</taxon>
    </lineage>
</organism>
<dbReference type="Proteomes" id="UP001153712">
    <property type="component" value="Chromosome 3"/>
</dbReference>
<proteinExistence type="inferred from homology"/>
<dbReference type="EMBL" id="OU900096">
    <property type="protein sequence ID" value="CAG9860234.1"/>
    <property type="molecule type" value="Genomic_DNA"/>
</dbReference>
<keyword evidence="5" id="KW-0234">DNA repair</keyword>
<dbReference type="CDD" id="cd22919">
    <property type="entry name" value="HFD_CENP-S"/>
    <property type="match status" value="1"/>
</dbReference>
<dbReference type="GO" id="GO:0006281">
    <property type="term" value="P:DNA repair"/>
    <property type="evidence" value="ECO:0007669"/>
    <property type="project" value="UniProtKB-KW"/>
</dbReference>
<dbReference type="GO" id="GO:0003677">
    <property type="term" value="F:DNA binding"/>
    <property type="evidence" value="ECO:0007669"/>
    <property type="project" value="UniProtKB-KW"/>
</dbReference>